<keyword evidence="3" id="KW-1185">Reference proteome</keyword>
<comment type="caution">
    <text evidence="2">The sequence shown here is derived from an EMBL/GenBank/DDBJ whole genome shotgun (WGS) entry which is preliminary data.</text>
</comment>
<dbReference type="AlphaFoldDB" id="A0A7K1KYJ3"/>
<sequence length="188" mass="20362">MDRRPAHLNRTGLVLLGLVLTLLGAAALARGLGLFGDDRASAPLLSGQVHRYVDDHSWFWPAVTAAAIVLALLGLAWLLAQGRSAKLAALSLEPDGAGGTTRLPAKAVTEALESEIEDYPGVRSARARLLGTSRHPELRLKVAYSGRADLPDLRRRIADEALRRLCTALERDRVRATVRLRLVPGDRL</sequence>
<dbReference type="RefSeq" id="WP_156216053.1">
    <property type="nucleotide sequence ID" value="NZ_WOFH01000003.1"/>
</dbReference>
<keyword evidence="1" id="KW-0812">Transmembrane</keyword>
<evidence type="ECO:0000256" key="1">
    <source>
        <dbReference type="SAM" id="Phobius"/>
    </source>
</evidence>
<organism evidence="2 3">
    <name type="scientific">Actinomadura litoris</name>
    <dbReference type="NCBI Taxonomy" id="2678616"/>
    <lineage>
        <taxon>Bacteria</taxon>
        <taxon>Bacillati</taxon>
        <taxon>Actinomycetota</taxon>
        <taxon>Actinomycetes</taxon>
        <taxon>Streptosporangiales</taxon>
        <taxon>Thermomonosporaceae</taxon>
        <taxon>Actinomadura</taxon>
    </lineage>
</organism>
<keyword evidence="1" id="KW-1133">Transmembrane helix</keyword>
<evidence type="ECO:0000313" key="3">
    <source>
        <dbReference type="Proteomes" id="UP000432015"/>
    </source>
</evidence>
<name>A0A7K1KYJ3_9ACTN</name>
<dbReference type="NCBIfam" id="NF033218">
    <property type="entry name" value="anchor_AmaP"/>
    <property type="match status" value="1"/>
</dbReference>
<accession>A0A7K1KYJ3</accession>
<gene>
    <name evidence="2" type="primary">amaP</name>
    <name evidence="2" type="ORF">GNZ18_10600</name>
</gene>
<proteinExistence type="predicted"/>
<keyword evidence="1" id="KW-0472">Membrane</keyword>
<dbReference type="Proteomes" id="UP000432015">
    <property type="component" value="Unassembled WGS sequence"/>
</dbReference>
<feature type="transmembrane region" description="Helical" evidence="1">
    <location>
        <begin position="58"/>
        <end position="80"/>
    </location>
</feature>
<dbReference type="EMBL" id="WOFH01000003">
    <property type="protein sequence ID" value="MUN37045.1"/>
    <property type="molecule type" value="Genomic_DNA"/>
</dbReference>
<protein>
    <submittedName>
        <fullName evidence="2">Alkaline shock response membrane anchor protein AmaP</fullName>
    </submittedName>
</protein>
<evidence type="ECO:0000313" key="2">
    <source>
        <dbReference type="EMBL" id="MUN37045.1"/>
    </source>
</evidence>
<reference evidence="2 3" key="1">
    <citation type="submission" date="2019-11" db="EMBL/GenBank/DDBJ databases">
        <authorList>
            <person name="Cao P."/>
        </authorList>
    </citation>
    <scope>NUCLEOTIDE SEQUENCE [LARGE SCALE GENOMIC DNA]</scope>
    <source>
        <strain evidence="2 3">NEAU-AAG5</strain>
    </source>
</reference>